<dbReference type="Pfam" id="PF06862">
    <property type="entry name" value="Utp25_C"/>
    <property type="match status" value="1"/>
</dbReference>
<protein>
    <recommendedName>
        <fullName evidence="4 9">U3 small nucleolar RNA-associated protein 25</fullName>
        <shortName evidence="9">U3 snoRNA-associated protein 25</shortName>
    </recommendedName>
</protein>
<dbReference type="InterPro" id="IPR053939">
    <property type="entry name" value="UTP25_C"/>
</dbReference>
<dbReference type="Pfam" id="PF22916">
    <property type="entry name" value="UTP25_NTPase-like"/>
    <property type="match status" value="2"/>
</dbReference>
<evidence type="ECO:0000256" key="6">
    <source>
        <dbReference type="ARBA" id="ARBA00022552"/>
    </source>
</evidence>
<keyword evidence="5 9" id="KW-0690">Ribosome biogenesis</keyword>
<sequence>MGNNTFKGGRKELRHNIKKIGERKQHNNNLTNKKQKLNNNEYVEKIIEQVSDDSEIDGSESEDEYKTKDKVYNSLLKLIKNEDDVEDDEDDIEDDLYFSKKQNFKSEEIVNEDEDDVNEDVDINDVDSDDENTNVADYYKLHFESYNESSLKKLNESKTQLKFNVSKFPILNNDPAVSNEELNNTMVFMKPKLNFDDNEVENPEMFHNLYSYQYKQKLKLNNSDLFNKNHQFTNVQKNIIDPINQYSDLLYTYQEFKHEAEYREIYIMHVLNHIFKTRDKILKNNYKLSQQEDVDDDSFKDQGYNRTKCLIILPTRQNCYDVLSSLIKKSGIEQVDKINKFKDQFNIDDDDSLDKLSMKDDDFKYLFKGNTNDFFILGCKFTRKTLKLYSALDSSDLIICSPLGLKLLLESYSKPKPEINDGNEDDDVRKMNEQLGIKSKNKKFHKNNRGKKNTDDFLSSIEIAILDQFQTFEYQNAANIINIMKSNLNNLPKEQTADMDFGRIKYYYLDNLQYLFRQTLIFTKNLSVNSNLIFNNYCFNKNGKYKNLIRVNDLKQTSLNYLKLYNIIKMKFQRFEISKDPSQMIVSEPDYRFKFFISSILPNLIKNEDSGVLIYIPDYTDFLRLKNYISKNTSLLVDDLHEYSSISKITKTRNYFKMTTEKNNGIRGSKKVNVLLYTERLHYYRKYDIKGIKSLIFYKPPTDYKFFQDFLKMLVKYNLSYNKSLNEGNASDSESDDDDGLMMEDLIVRCIYSKLDSLYMNRLVGNKNLGVLMSGSNDVYEFK</sequence>
<evidence type="ECO:0000256" key="9">
    <source>
        <dbReference type="RuleBase" id="RU365070"/>
    </source>
</evidence>
<dbReference type="VEuPathDB" id="FungiDB:HGUI_00620"/>
<evidence type="ECO:0000256" key="4">
    <source>
        <dbReference type="ARBA" id="ARBA00015422"/>
    </source>
</evidence>
<comment type="subcellular location">
    <subcellularLocation>
        <location evidence="2 9">Nucleus</location>
        <location evidence="2 9">Nucleolus</location>
    </subcellularLocation>
</comment>
<dbReference type="GO" id="GO:0034511">
    <property type="term" value="F:U3 snoRNA binding"/>
    <property type="evidence" value="ECO:0007669"/>
    <property type="project" value="EnsemblFungi"/>
</dbReference>
<dbReference type="EMBL" id="FQNF01000007">
    <property type="protein sequence ID" value="SGZ38420.1"/>
    <property type="molecule type" value="Genomic_DNA"/>
</dbReference>
<dbReference type="GO" id="GO:0019843">
    <property type="term" value="F:rRNA binding"/>
    <property type="evidence" value="ECO:0007669"/>
    <property type="project" value="EnsemblFungi"/>
</dbReference>
<evidence type="ECO:0000256" key="1">
    <source>
        <dbReference type="ARBA" id="ARBA00002883"/>
    </source>
</evidence>
<evidence type="ECO:0000256" key="2">
    <source>
        <dbReference type="ARBA" id="ARBA00004604"/>
    </source>
</evidence>
<comment type="subunit">
    <text evidence="9">Component of the ribosomal small subunit (SSU) processome composed of at least 40 protein subunits and snoRNA U3.</text>
</comment>
<feature type="domain" description="UTP25 NTP hydrolase-like" evidence="11">
    <location>
        <begin position="447"/>
        <end position="544"/>
    </location>
</feature>
<feature type="domain" description="UTP25 NTP hydrolase-like" evidence="11">
    <location>
        <begin position="246"/>
        <end position="415"/>
    </location>
</feature>
<evidence type="ECO:0000259" key="10">
    <source>
        <dbReference type="Pfam" id="PF06862"/>
    </source>
</evidence>
<keyword evidence="8 9" id="KW-0687">Ribonucleoprotein</keyword>
<gene>
    <name evidence="12" type="ORF">HGUI_00620</name>
</gene>
<comment type="similarity">
    <text evidence="3 9">Belongs to the UTP25 family.</text>
</comment>
<keyword evidence="7 9" id="KW-0539">Nucleus</keyword>
<dbReference type="OrthoDB" id="10264378at2759"/>
<accession>A0A1L0AXY2</accession>
<evidence type="ECO:0000259" key="11">
    <source>
        <dbReference type="Pfam" id="PF22916"/>
    </source>
</evidence>
<evidence type="ECO:0000313" key="13">
    <source>
        <dbReference type="Proteomes" id="UP000183365"/>
    </source>
</evidence>
<evidence type="ECO:0000256" key="7">
    <source>
        <dbReference type="ARBA" id="ARBA00023242"/>
    </source>
</evidence>
<dbReference type="GO" id="GO:0000462">
    <property type="term" value="P:maturation of SSU-rRNA from tricistronic rRNA transcript (SSU-rRNA, 5.8S rRNA, LSU-rRNA)"/>
    <property type="evidence" value="ECO:0007669"/>
    <property type="project" value="EnsemblFungi"/>
</dbReference>
<dbReference type="InterPro" id="IPR010678">
    <property type="entry name" value="UTP25"/>
</dbReference>
<keyword evidence="13" id="KW-1185">Reference proteome</keyword>
<evidence type="ECO:0000313" key="12">
    <source>
        <dbReference type="EMBL" id="SGZ38420.1"/>
    </source>
</evidence>
<dbReference type="PANTHER" id="PTHR12933">
    <property type="entry name" value="ORF PROTEIN-RELATED"/>
    <property type="match status" value="1"/>
</dbReference>
<proteinExistence type="inferred from homology"/>
<comment type="function">
    <text evidence="1 9">DEAD-box RNA helicase-like protein required for pre-18S rRNA processing, specifically at sites A0, A1, and A2.</text>
</comment>
<evidence type="ECO:0000256" key="5">
    <source>
        <dbReference type="ARBA" id="ARBA00022517"/>
    </source>
</evidence>
<evidence type="ECO:0000256" key="8">
    <source>
        <dbReference type="ARBA" id="ARBA00023274"/>
    </source>
</evidence>
<organism evidence="12 13">
    <name type="scientific">Hanseniaspora guilliermondii</name>
    <dbReference type="NCBI Taxonomy" id="56406"/>
    <lineage>
        <taxon>Eukaryota</taxon>
        <taxon>Fungi</taxon>
        <taxon>Dikarya</taxon>
        <taxon>Ascomycota</taxon>
        <taxon>Saccharomycotina</taxon>
        <taxon>Saccharomycetes</taxon>
        <taxon>Saccharomycodales</taxon>
        <taxon>Saccharomycodaceae</taxon>
        <taxon>Hanseniaspora</taxon>
    </lineage>
</organism>
<reference evidence="13" key="1">
    <citation type="submission" date="2016-11" db="EMBL/GenBank/DDBJ databases">
        <authorList>
            <person name="Guldener U."/>
        </authorList>
    </citation>
    <scope>NUCLEOTIDE SEQUENCE [LARGE SCALE GENOMIC DNA]</scope>
</reference>
<feature type="domain" description="UTP25 C-terminal" evidence="10">
    <location>
        <begin position="568"/>
        <end position="782"/>
    </location>
</feature>
<dbReference type="PANTHER" id="PTHR12933:SF0">
    <property type="entry name" value="U3 SMALL NUCLEOLAR RNA-ASSOCIATED PROTEIN 25 HOMOLOG"/>
    <property type="match status" value="1"/>
</dbReference>
<dbReference type="GO" id="GO:0032040">
    <property type="term" value="C:small-subunit processome"/>
    <property type="evidence" value="ECO:0007669"/>
    <property type="project" value="EnsemblFungi"/>
</dbReference>
<dbReference type="InterPro" id="IPR053940">
    <property type="entry name" value="UTP25_NTPase-like"/>
</dbReference>
<dbReference type="AlphaFoldDB" id="A0A1L0AXY2"/>
<evidence type="ECO:0000256" key="3">
    <source>
        <dbReference type="ARBA" id="ARBA00009223"/>
    </source>
</evidence>
<name>A0A1L0AXY2_9ASCO</name>
<keyword evidence="6 9" id="KW-0698">rRNA processing</keyword>
<dbReference type="Proteomes" id="UP000183365">
    <property type="component" value="Unassembled WGS sequence"/>
</dbReference>